<dbReference type="FunFam" id="3.40.50.300:FF:000589">
    <property type="entry name" value="ABC transporter, ATP-binding subunit"/>
    <property type="match status" value="1"/>
</dbReference>
<organism evidence="11 12">
    <name type="scientific">Corynebacterium pyruviciproducens ATCC BAA-1742</name>
    <dbReference type="NCBI Taxonomy" id="1125779"/>
    <lineage>
        <taxon>Bacteria</taxon>
        <taxon>Bacillati</taxon>
        <taxon>Actinomycetota</taxon>
        <taxon>Actinomycetes</taxon>
        <taxon>Mycobacteriales</taxon>
        <taxon>Corynebacteriaceae</taxon>
        <taxon>Corynebacterium</taxon>
    </lineage>
</organism>
<dbReference type="InterPro" id="IPR050763">
    <property type="entry name" value="ABC_transporter_ATP-binding"/>
</dbReference>
<evidence type="ECO:0000313" key="11">
    <source>
        <dbReference type="EMBL" id="EPD70195.1"/>
    </source>
</evidence>
<dbReference type="eggNOG" id="COG1131">
    <property type="taxonomic scope" value="Bacteria"/>
</dbReference>
<dbReference type="PATRIC" id="fig|1125779.3.peg.614"/>
<keyword evidence="3" id="KW-1003">Cell membrane</keyword>
<evidence type="ECO:0000256" key="4">
    <source>
        <dbReference type="ARBA" id="ARBA00022741"/>
    </source>
</evidence>
<keyword evidence="12" id="KW-1185">Reference proteome</keyword>
<gene>
    <name evidence="11" type="ORF">HMPREF1219_00629</name>
</gene>
<keyword evidence="2" id="KW-0813">Transport</keyword>
<evidence type="ECO:0000256" key="9">
    <source>
        <dbReference type="SAM" id="MobiDB-lite"/>
    </source>
</evidence>
<comment type="subcellular location">
    <subcellularLocation>
        <location evidence="1">Cell membrane</location>
        <topology evidence="1">Peripheral membrane protein</topology>
    </subcellularLocation>
</comment>
<dbReference type="SMART" id="SM00382">
    <property type="entry name" value="AAA"/>
    <property type="match status" value="1"/>
</dbReference>
<evidence type="ECO:0000259" key="10">
    <source>
        <dbReference type="PROSITE" id="PS50893"/>
    </source>
</evidence>
<dbReference type="CDD" id="cd03230">
    <property type="entry name" value="ABC_DR_subfamily_A"/>
    <property type="match status" value="1"/>
</dbReference>
<keyword evidence="8" id="KW-0046">Antibiotic resistance</keyword>
<keyword evidence="4" id="KW-0547">Nucleotide-binding</keyword>
<evidence type="ECO:0000256" key="3">
    <source>
        <dbReference type="ARBA" id="ARBA00022475"/>
    </source>
</evidence>
<dbReference type="PANTHER" id="PTHR42711">
    <property type="entry name" value="ABC TRANSPORTER ATP-BINDING PROTEIN"/>
    <property type="match status" value="1"/>
</dbReference>
<evidence type="ECO:0000256" key="1">
    <source>
        <dbReference type="ARBA" id="ARBA00004202"/>
    </source>
</evidence>
<protein>
    <recommendedName>
        <fullName evidence="10">ABC transporter domain-containing protein</fullName>
    </recommendedName>
</protein>
<evidence type="ECO:0000256" key="5">
    <source>
        <dbReference type="ARBA" id="ARBA00022840"/>
    </source>
</evidence>
<comment type="caution">
    <text evidence="11">The sequence shown here is derived from an EMBL/GenBank/DDBJ whole genome shotgun (WGS) entry which is preliminary data.</text>
</comment>
<dbReference type="InterPro" id="IPR017871">
    <property type="entry name" value="ABC_transporter-like_CS"/>
</dbReference>
<dbReference type="Gene3D" id="3.40.50.300">
    <property type="entry name" value="P-loop containing nucleotide triphosphate hydrolases"/>
    <property type="match status" value="1"/>
</dbReference>
<dbReference type="GO" id="GO:0016887">
    <property type="term" value="F:ATP hydrolysis activity"/>
    <property type="evidence" value="ECO:0007669"/>
    <property type="project" value="InterPro"/>
</dbReference>
<dbReference type="GO" id="GO:0046677">
    <property type="term" value="P:response to antibiotic"/>
    <property type="evidence" value="ECO:0007669"/>
    <property type="project" value="UniProtKB-KW"/>
</dbReference>
<keyword evidence="6" id="KW-1278">Translocase</keyword>
<accession>S2Z7I4</accession>
<dbReference type="InterPro" id="IPR027417">
    <property type="entry name" value="P-loop_NTPase"/>
</dbReference>
<feature type="region of interest" description="Disordered" evidence="9">
    <location>
        <begin position="1"/>
        <end position="32"/>
    </location>
</feature>
<feature type="compositionally biased region" description="Polar residues" evidence="9">
    <location>
        <begin position="1"/>
        <end position="13"/>
    </location>
</feature>
<evidence type="ECO:0000256" key="7">
    <source>
        <dbReference type="ARBA" id="ARBA00023136"/>
    </source>
</evidence>
<dbReference type="GO" id="GO:0005886">
    <property type="term" value="C:plasma membrane"/>
    <property type="evidence" value="ECO:0007669"/>
    <property type="project" value="UniProtKB-SubCell"/>
</dbReference>
<dbReference type="SUPFAM" id="SSF52540">
    <property type="entry name" value="P-loop containing nucleoside triphosphate hydrolases"/>
    <property type="match status" value="1"/>
</dbReference>
<evidence type="ECO:0000256" key="8">
    <source>
        <dbReference type="ARBA" id="ARBA00023251"/>
    </source>
</evidence>
<dbReference type="InterPro" id="IPR003439">
    <property type="entry name" value="ABC_transporter-like_ATP-bd"/>
</dbReference>
<sequence length="366" mass="38313">MDTHSFSLHPQQTDGDESRAQATGAAGAQPLDSVADHSAAAVELTDLTKSFGANTAVDGLTLTIPRGKVTSLLGPNGAGKTTTIEMCEGFLRPDSGTLRVLGLDPLENSTQLRSRIGIMLQGGGAYPGIRVGELVELTASYSAHPLDVPWLIDLVGLSGLEKTTYKSLSGGQQQRLSLACALVGRPELVFLDEPTAGLDAQARHLVWELVEALRADGVAVVLTTHHLDEAEALSDQVFIIQKGCLVASGSPAELQRTARERSAPHVRVVIDRAAAQRDSSISEVVNPAVLAQRASQHGLTLTAEHIRTEDDGAKGADTFLVATQPTAAAFASLASACADLHAPLIELSAATPSLEDIFLDLTGKDA</sequence>
<proteinExistence type="predicted"/>
<dbReference type="GO" id="GO:0055085">
    <property type="term" value="P:transmembrane transport"/>
    <property type="evidence" value="ECO:0007669"/>
    <property type="project" value="UniProtKB-ARBA"/>
</dbReference>
<evidence type="ECO:0000256" key="6">
    <source>
        <dbReference type="ARBA" id="ARBA00022967"/>
    </source>
</evidence>
<dbReference type="PANTHER" id="PTHR42711:SF16">
    <property type="entry name" value="ABC TRANSPORTER ATP-BINDING PROTEIN"/>
    <property type="match status" value="1"/>
</dbReference>
<dbReference type="Pfam" id="PF00005">
    <property type="entry name" value="ABC_tran"/>
    <property type="match status" value="1"/>
</dbReference>
<dbReference type="AlphaFoldDB" id="S2Z7I4"/>
<dbReference type="InterPro" id="IPR003593">
    <property type="entry name" value="AAA+_ATPase"/>
</dbReference>
<dbReference type="HOGENOM" id="CLU_000604_1_2_11"/>
<dbReference type="GO" id="GO:0005524">
    <property type="term" value="F:ATP binding"/>
    <property type="evidence" value="ECO:0007669"/>
    <property type="project" value="UniProtKB-KW"/>
</dbReference>
<dbReference type="PROSITE" id="PS50893">
    <property type="entry name" value="ABC_TRANSPORTER_2"/>
    <property type="match status" value="1"/>
</dbReference>
<feature type="domain" description="ABC transporter" evidence="10">
    <location>
        <begin position="42"/>
        <end position="267"/>
    </location>
</feature>
<keyword evidence="5" id="KW-0067">ATP-binding</keyword>
<dbReference type="STRING" id="1125779.HMPREF1219_00629"/>
<dbReference type="EMBL" id="ATBY01000009">
    <property type="protein sequence ID" value="EPD70195.1"/>
    <property type="molecule type" value="Genomic_DNA"/>
</dbReference>
<dbReference type="Proteomes" id="UP000014408">
    <property type="component" value="Unassembled WGS sequence"/>
</dbReference>
<evidence type="ECO:0000256" key="2">
    <source>
        <dbReference type="ARBA" id="ARBA00022448"/>
    </source>
</evidence>
<keyword evidence="7" id="KW-0472">Membrane</keyword>
<name>S2Z7I4_9CORY</name>
<reference evidence="11 12" key="1">
    <citation type="submission" date="2013-05" db="EMBL/GenBank/DDBJ databases">
        <title>The Genome Sequence of Corynebacterium pyruviciproducens 1773O (ATCC BAA-1742).</title>
        <authorList>
            <consortium name="The Broad Institute Genomics Platform"/>
            <person name="Earl A."/>
            <person name="Ward D."/>
            <person name="Feldgarden M."/>
            <person name="Gevers D."/>
            <person name="Tong J."/>
            <person name="Walker B."/>
            <person name="Young S."/>
            <person name="Zeng Q."/>
            <person name="Gargeya S."/>
            <person name="Fitzgerald M."/>
            <person name="Haas B."/>
            <person name="Abouelleil A."/>
            <person name="Allen A.W."/>
            <person name="Alvarado L."/>
            <person name="Arachchi H.M."/>
            <person name="Berlin A.M."/>
            <person name="Chapman S.B."/>
            <person name="Gainer-Dewar J."/>
            <person name="Goldberg J."/>
            <person name="Griggs A."/>
            <person name="Gujja S."/>
            <person name="Hansen M."/>
            <person name="Howarth C."/>
            <person name="Imamovic A."/>
            <person name="Ireland A."/>
            <person name="Larimer J."/>
            <person name="McCowan C."/>
            <person name="Murphy C."/>
            <person name="Pearson M."/>
            <person name="Poon T.W."/>
            <person name="Priest M."/>
            <person name="Roberts A."/>
            <person name="Saif S."/>
            <person name="Shea T."/>
            <person name="Sisk P."/>
            <person name="Sykes S."/>
            <person name="Wortman J."/>
            <person name="Nusbaum C."/>
            <person name="Birren B."/>
        </authorList>
    </citation>
    <scope>NUCLEOTIDE SEQUENCE [LARGE SCALE GENOMIC DNA]</scope>
    <source>
        <strain evidence="11 12">ATCC BAA-1742</strain>
    </source>
</reference>
<dbReference type="PROSITE" id="PS00211">
    <property type="entry name" value="ABC_TRANSPORTER_1"/>
    <property type="match status" value="1"/>
</dbReference>
<evidence type="ECO:0000313" key="12">
    <source>
        <dbReference type="Proteomes" id="UP000014408"/>
    </source>
</evidence>